<dbReference type="SUPFAM" id="SSF46689">
    <property type="entry name" value="Homeodomain-like"/>
    <property type="match status" value="1"/>
</dbReference>
<dbReference type="Proteomes" id="UP001597286">
    <property type="component" value="Unassembled WGS sequence"/>
</dbReference>
<comment type="caution">
    <text evidence="4">The sequence shown here is derived from an EMBL/GenBank/DDBJ whole genome shotgun (WGS) entry which is preliminary data.</text>
</comment>
<dbReference type="EMBL" id="JBHUFB010000020">
    <property type="protein sequence ID" value="MFD1815318.1"/>
    <property type="molecule type" value="Genomic_DNA"/>
</dbReference>
<evidence type="ECO:0000256" key="1">
    <source>
        <dbReference type="ARBA" id="ARBA00023125"/>
    </source>
</evidence>
<dbReference type="InterPro" id="IPR001647">
    <property type="entry name" value="HTH_TetR"/>
</dbReference>
<evidence type="ECO:0000259" key="3">
    <source>
        <dbReference type="PROSITE" id="PS50977"/>
    </source>
</evidence>
<dbReference type="RefSeq" id="WP_378487750.1">
    <property type="nucleotide sequence ID" value="NZ_JBHUFB010000020.1"/>
</dbReference>
<feature type="domain" description="HTH tetR-type" evidence="3">
    <location>
        <begin position="24"/>
        <end position="85"/>
    </location>
</feature>
<keyword evidence="1 2" id="KW-0238">DNA-binding</keyword>
<name>A0ABW4P9X4_9NOCA</name>
<evidence type="ECO:0000313" key="5">
    <source>
        <dbReference type="Proteomes" id="UP001597286"/>
    </source>
</evidence>
<dbReference type="PROSITE" id="PS50977">
    <property type="entry name" value="HTH_TETR_2"/>
    <property type="match status" value="1"/>
</dbReference>
<proteinExistence type="predicted"/>
<dbReference type="Gene3D" id="1.10.357.10">
    <property type="entry name" value="Tetracycline Repressor, domain 2"/>
    <property type="match status" value="1"/>
</dbReference>
<sequence length="216" mass="22820">MRDEDGFANRIAQRALAKREADYAGEVRRLLDAGLDVMRGCGTDSRPRVADIVAAAGLSNDAFYRHFRSKDALVAAILEDGTERLTTYVAHQMGKESTPDGQVRRWVEGVLSQSARDTAATTRAVLWNAGGLPADTTLGPASATGRLGLLLHRPFSELGSPQAEFDAALAAHATVGLLVDHLGRGAQTGTADVDRVVAFCLRVGGRSGACAADFVT</sequence>
<gene>
    <name evidence="4" type="ORF">ACFSJG_24130</name>
</gene>
<feature type="DNA-binding region" description="H-T-H motif" evidence="2">
    <location>
        <begin position="48"/>
        <end position="67"/>
    </location>
</feature>
<protein>
    <submittedName>
        <fullName evidence="4">TetR/AcrR family transcriptional regulator</fullName>
    </submittedName>
</protein>
<evidence type="ECO:0000313" key="4">
    <source>
        <dbReference type="EMBL" id="MFD1815318.1"/>
    </source>
</evidence>
<keyword evidence="5" id="KW-1185">Reference proteome</keyword>
<dbReference type="Pfam" id="PF00440">
    <property type="entry name" value="TetR_N"/>
    <property type="match status" value="1"/>
</dbReference>
<accession>A0ABW4P9X4</accession>
<dbReference type="InterPro" id="IPR009057">
    <property type="entry name" value="Homeodomain-like_sf"/>
</dbReference>
<evidence type="ECO:0000256" key="2">
    <source>
        <dbReference type="PROSITE-ProRule" id="PRU00335"/>
    </source>
</evidence>
<reference evidence="5" key="1">
    <citation type="journal article" date="2019" name="Int. J. Syst. Evol. Microbiol.">
        <title>The Global Catalogue of Microorganisms (GCM) 10K type strain sequencing project: providing services to taxonomists for standard genome sequencing and annotation.</title>
        <authorList>
            <consortium name="The Broad Institute Genomics Platform"/>
            <consortium name="The Broad Institute Genome Sequencing Center for Infectious Disease"/>
            <person name="Wu L."/>
            <person name="Ma J."/>
        </authorList>
    </citation>
    <scope>NUCLEOTIDE SEQUENCE [LARGE SCALE GENOMIC DNA]</scope>
    <source>
        <strain evidence="5">DT72</strain>
    </source>
</reference>
<organism evidence="4 5">
    <name type="scientific">Rhodococcus gannanensis</name>
    <dbReference type="NCBI Taxonomy" id="1960308"/>
    <lineage>
        <taxon>Bacteria</taxon>
        <taxon>Bacillati</taxon>
        <taxon>Actinomycetota</taxon>
        <taxon>Actinomycetes</taxon>
        <taxon>Mycobacteriales</taxon>
        <taxon>Nocardiaceae</taxon>
        <taxon>Rhodococcus</taxon>
    </lineage>
</organism>